<evidence type="ECO:0000313" key="14">
    <source>
        <dbReference type="Proteomes" id="UP000016665"/>
    </source>
</evidence>
<accession>A0A803W793</accession>
<reference evidence="13" key="2">
    <citation type="submission" date="2025-08" db="UniProtKB">
        <authorList>
            <consortium name="Ensembl"/>
        </authorList>
    </citation>
    <scope>IDENTIFICATION</scope>
</reference>
<evidence type="ECO:0000256" key="5">
    <source>
        <dbReference type="ARBA" id="ARBA00022525"/>
    </source>
</evidence>
<dbReference type="GeneTree" id="ENSGT01030000235516"/>
<dbReference type="PANTHER" id="PTHR48491">
    <property type="entry name" value="INTERLEUKIN-5"/>
    <property type="match status" value="1"/>
</dbReference>
<dbReference type="PANTHER" id="PTHR48491:SF1">
    <property type="entry name" value="INTERLEUKIN-5"/>
    <property type="match status" value="1"/>
</dbReference>
<comment type="subcellular location">
    <subcellularLocation>
        <location evidence="1">Secreted</location>
    </subcellularLocation>
</comment>
<comment type="subunit">
    <text evidence="12">Homodimer; disulfide-linked. Interacts with IL5RA. Interacts with CSF2RB.</text>
</comment>
<dbReference type="Pfam" id="PF02025">
    <property type="entry name" value="IL5"/>
    <property type="match status" value="1"/>
</dbReference>
<comment type="similarity">
    <text evidence="2">Belongs to the IL-5 family.</text>
</comment>
<keyword evidence="6" id="KW-0732">Signal</keyword>
<name>A0A803W793_FICAL</name>
<evidence type="ECO:0000256" key="11">
    <source>
        <dbReference type="ARBA" id="ARBA00033290"/>
    </source>
</evidence>
<evidence type="ECO:0000256" key="9">
    <source>
        <dbReference type="ARBA" id="ARBA00023180"/>
    </source>
</evidence>
<proteinExistence type="inferred from homology"/>
<evidence type="ECO:0000256" key="10">
    <source>
        <dbReference type="ARBA" id="ARBA00031343"/>
    </source>
</evidence>
<keyword evidence="8" id="KW-1015">Disulfide bond</keyword>
<protein>
    <recommendedName>
        <fullName evidence="3">Interleukin-5</fullName>
    </recommendedName>
    <alternativeName>
        <fullName evidence="11">Eosinophil differentiation factor</fullName>
    </alternativeName>
    <alternativeName>
        <fullName evidence="10">T-cell replacing factor</fullName>
    </alternativeName>
</protein>
<dbReference type="Proteomes" id="UP000016665">
    <property type="component" value="Chromosome 13"/>
</dbReference>
<sequence length="294" mass="34433">MNKEALLSTEVEMASAWSCFGSFYALIIFKLKSHSYIYYLLSMEKLIGFKIQLEQLFLCRDHKMVEDWSTTTYRFSEHLSRMKTHLYLLLLAAGISAAPQMKMSSMAELLTLLQQMYEVVTKDMQVNSISIQLEQLFLCRDHKMVEDWSTTTYRFSEHLSRMKTHLYLLLLAAGISAAPQMKMSSMAELLTLLQQMYEVVTKDMQNQRIETPNDIDDVNCISIIFEGTEQLKNNPAMKKFSVFFRSFERLKQWFMPDLAKEGKCETERRSTTIFIKKLMTFTRNVLINTRVERS</sequence>
<evidence type="ECO:0000256" key="12">
    <source>
        <dbReference type="ARBA" id="ARBA00034135"/>
    </source>
</evidence>
<keyword evidence="4" id="KW-0202">Cytokine</keyword>
<keyword evidence="9" id="KW-0325">Glycoprotein</keyword>
<dbReference type="AlphaFoldDB" id="A0A803W793"/>
<evidence type="ECO:0000313" key="13">
    <source>
        <dbReference type="Ensembl" id="ENSFALP00000030849.1"/>
    </source>
</evidence>
<dbReference type="GO" id="GO:0006955">
    <property type="term" value="P:immune response"/>
    <property type="evidence" value="ECO:0007669"/>
    <property type="project" value="InterPro"/>
</dbReference>
<evidence type="ECO:0000256" key="4">
    <source>
        <dbReference type="ARBA" id="ARBA00022514"/>
    </source>
</evidence>
<reference evidence="13 14" key="1">
    <citation type="journal article" date="2012" name="Nature">
        <title>The genomic landscape of species divergence in Ficedula flycatchers.</title>
        <authorList>
            <person name="Ellegren H."/>
            <person name="Smeds L."/>
            <person name="Burri R."/>
            <person name="Olason P.I."/>
            <person name="Backstrom N."/>
            <person name="Kawakami T."/>
            <person name="Kunstner A."/>
            <person name="Makinen H."/>
            <person name="Nadachowska-Brzyska K."/>
            <person name="Qvarnstrom A."/>
            <person name="Uebbing S."/>
            <person name="Wolf J.B."/>
        </authorList>
    </citation>
    <scope>NUCLEOTIDE SEQUENCE [LARGE SCALE GENOMIC DNA]</scope>
</reference>
<dbReference type="Gene3D" id="1.20.1250.10">
    <property type="match status" value="1"/>
</dbReference>
<reference evidence="13" key="3">
    <citation type="submission" date="2025-09" db="UniProtKB">
        <authorList>
            <consortium name="Ensembl"/>
        </authorList>
    </citation>
    <scope>IDENTIFICATION</scope>
</reference>
<dbReference type="InterPro" id="IPR009079">
    <property type="entry name" value="4_helix_cytokine-like_core"/>
</dbReference>
<dbReference type="Ensembl" id="ENSFALT00000027476.1">
    <property type="protein sequence ID" value="ENSFALP00000030849.1"/>
    <property type="gene ID" value="ENSFALG00000025112.1"/>
</dbReference>
<evidence type="ECO:0000256" key="3">
    <source>
        <dbReference type="ARBA" id="ARBA00019463"/>
    </source>
</evidence>
<dbReference type="GO" id="GO:0005125">
    <property type="term" value="F:cytokine activity"/>
    <property type="evidence" value="ECO:0007669"/>
    <property type="project" value="UniProtKB-KW"/>
</dbReference>
<evidence type="ECO:0000256" key="1">
    <source>
        <dbReference type="ARBA" id="ARBA00004613"/>
    </source>
</evidence>
<dbReference type="GO" id="GO:0005137">
    <property type="term" value="F:interleukin-5 receptor binding"/>
    <property type="evidence" value="ECO:0007669"/>
    <property type="project" value="InterPro"/>
</dbReference>
<evidence type="ECO:0000256" key="6">
    <source>
        <dbReference type="ARBA" id="ARBA00022729"/>
    </source>
</evidence>
<keyword evidence="5" id="KW-0964">Secreted</keyword>
<dbReference type="GO" id="GO:0005615">
    <property type="term" value="C:extracellular space"/>
    <property type="evidence" value="ECO:0007669"/>
    <property type="project" value="UniProtKB-KW"/>
</dbReference>
<dbReference type="SUPFAM" id="SSF47266">
    <property type="entry name" value="4-helical cytokines"/>
    <property type="match status" value="1"/>
</dbReference>
<organism evidence="13 14">
    <name type="scientific">Ficedula albicollis</name>
    <name type="common">Collared flycatcher</name>
    <name type="synonym">Muscicapa albicollis</name>
    <dbReference type="NCBI Taxonomy" id="59894"/>
    <lineage>
        <taxon>Eukaryota</taxon>
        <taxon>Metazoa</taxon>
        <taxon>Chordata</taxon>
        <taxon>Craniata</taxon>
        <taxon>Vertebrata</taxon>
        <taxon>Euteleostomi</taxon>
        <taxon>Archelosauria</taxon>
        <taxon>Archosauria</taxon>
        <taxon>Dinosauria</taxon>
        <taxon>Saurischia</taxon>
        <taxon>Theropoda</taxon>
        <taxon>Coelurosauria</taxon>
        <taxon>Aves</taxon>
        <taxon>Neognathae</taxon>
        <taxon>Neoaves</taxon>
        <taxon>Telluraves</taxon>
        <taxon>Australaves</taxon>
        <taxon>Passeriformes</taxon>
        <taxon>Muscicapidae</taxon>
        <taxon>Ficedula</taxon>
    </lineage>
</organism>
<evidence type="ECO:0000256" key="2">
    <source>
        <dbReference type="ARBA" id="ARBA00006740"/>
    </source>
</evidence>
<evidence type="ECO:0000256" key="7">
    <source>
        <dbReference type="ARBA" id="ARBA00023030"/>
    </source>
</evidence>
<keyword evidence="7" id="KW-0339">Growth factor</keyword>
<keyword evidence="14" id="KW-1185">Reference proteome</keyword>
<dbReference type="InterPro" id="IPR000186">
    <property type="entry name" value="IL-5"/>
</dbReference>
<dbReference type="GO" id="GO:0008083">
    <property type="term" value="F:growth factor activity"/>
    <property type="evidence" value="ECO:0007669"/>
    <property type="project" value="UniProtKB-KW"/>
</dbReference>
<evidence type="ECO:0000256" key="8">
    <source>
        <dbReference type="ARBA" id="ARBA00023157"/>
    </source>
</evidence>